<evidence type="ECO:0000256" key="8">
    <source>
        <dbReference type="SAM" id="Phobius"/>
    </source>
</evidence>
<evidence type="ECO:0000256" key="2">
    <source>
        <dbReference type="ARBA" id="ARBA00006464"/>
    </source>
</evidence>
<feature type="transmembrane region" description="Helical" evidence="8">
    <location>
        <begin position="115"/>
        <end position="135"/>
    </location>
</feature>
<proteinExistence type="inferred from homology"/>
<evidence type="ECO:0000313" key="11">
    <source>
        <dbReference type="Proteomes" id="UP001548713"/>
    </source>
</evidence>
<dbReference type="Pfam" id="PF02397">
    <property type="entry name" value="Bac_transf"/>
    <property type="match status" value="1"/>
</dbReference>
<dbReference type="InterPro" id="IPR017475">
    <property type="entry name" value="EPS_sugar_tfrase"/>
</dbReference>
<dbReference type="PANTHER" id="PTHR30576">
    <property type="entry name" value="COLANIC BIOSYNTHESIS UDP-GLUCOSE LIPID CARRIER TRANSFERASE"/>
    <property type="match status" value="1"/>
</dbReference>
<evidence type="ECO:0000259" key="9">
    <source>
        <dbReference type="Pfam" id="PF02397"/>
    </source>
</evidence>
<keyword evidence="11" id="KW-1185">Reference proteome</keyword>
<dbReference type="NCBIfam" id="TIGR03025">
    <property type="entry name" value="EPS_sugtrans"/>
    <property type="match status" value="1"/>
</dbReference>
<feature type="transmembrane region" description="Helical" evidence="8">
    <location>
        <begin position="51"/>
        <end position="70"/>
    </location>
</feature>
<gene>
    <name evidence="10" type="ORF">ABVV53_05305</name>
</gene>
<dbReference type="RefSeq" id="WP_353983332.1">
    <property type="nucleotide sequence ID" value="NZ_JBEWLY010000008.1"/>
</dbReference>
<dbReference type="NCBIfam" id="TIGR03013">
    <property type="entry name" value="EpsB_2"/>
    <property type="match status" value="1"/>
</dbReference>
<accession>A0ABV2CZN8</accession>
<keyword evidence="5 8" id="KW-1133">Transmembrane helix</keyword>
<evidence type="ECO:0000256" key="4">
    <source>
        <dbReference type="ARBA" id="ARBA00022692"/>
    </source>
</evidence>
<feature type="transmembrane region" description="Helical" evidence="8">
    <location>
        <begin position="275"/>
        <end position="299"/>
    </location>
</feature>
<keyword evidence="4 8" id="KW-0812">Transmembrane</keyword>
<reference evidence="10 11" key="1">
    <citation type="submission" date="2024-07" db="EMBL/GenBank/DDBJ databases">
        <title>Novosphingobium kalidii RD2P27.</title>
        <authorList>
            <person name="Sun J.-Q."/>
        </authorList>
    </citation>
    <scope>NUCLEOTIDE SEQUENCE [LARGE SCALE GENOMIC DNA]</scope>
    <source>
        <strain evidence="10 11">RD2P27</strain>
    </source>
</reference>
<dbReference type="EMBL" id="JBEWLY010000008">
    <property type="protein sequence ID" value="MET1754879.1"/>
    <property type="molecule type" value="Genomic_DNA"/>
</dbReference>
<comment type="subcellular location">
    <subcellularLocation>
        <location evidence="1">Membrane</location>
        <topology evidence="1">Multi-pass membrane protein</topology>
    </subcellularLocation>
</comment>
<protein>
    <submittedName>
        <fullName evidence="10">TIGR03013 family XrtA/PEP-CTERM system glycosyltransferase</fullName>
    </submittedName>
</protein>
<comment type="caution">
    <text evidence="10">The sequence shown here is derived from an EMBL/GenBank/DDBJ whole genome shotgun (WGS) entry which is preliminary data.</text>
</comment>
<evidence type="ECO:0000256" key="3">
    <source>
        <dbReference type="ARBA" id="ARBA00022679"/>
    </source>
</evidence>
<evidence type="ECO:0000256" key="7">
    <source>
        <dbReference type="ARBA" id="ARBA00023169"/>
    </source>
</evidence>
<evidence type="ECO:0000256" key="6">
    <source>
        <dbReference type="ARBA" id="ARBA00023136"/>
    </source>
</evidence>
<feature type="domain" description="Bacterial sugar transferase" evidence="9">
    <location>
        <begin position="273"/>
        <end position="455"/>
    </location>
</feature>
<keyword evidence="3" id="KW-0808">Transferase</keyword>
<dbReference type="Proteomes" id="UP001548713">
    <property type="component" value="Unassembled WGS sequence"/>
</dbReference>
<name>A0ABV2CZN8_9SPHN</name>
<evidence type="ECO:0000256" key="1">
    <source>
        <dbReference type="ARBA" id="ARBA00004141"/>
    </source>
</evidence>
<keyword evidence="6 8" id="KW-0472">Membrane</keyword>
<comment type="similarity">
    <text evidence="2">Belongs to the bacterial sugar transferase family.</text>
</comment>
<dbReference type="PANTHER" id="PTHR30576:SF0">
    <property type="entry name" value="UNDECAPRENYL-PHOSPHATE N-ACETYLGALACTOSAMINYL 1-PHOSPHATE TRANSFERASE-RELATED"/>
    <property type="match status" value="1"/>
</dbReference>
<keyword evidence="7" id="KW-0270">Exopolysaccharide synthesis</keyword>
<dbReference type="Pfam" id="PF13727">
    <property type="entry name" value="CoA_binding_3"/>
    <property type="match status" value="1"/>
</dbReference>
<evidence type="ECO:0000313" key="10">
    <source>
        <dbReference type="EMBL" id="MET1754879.1"/>
    </source>
</evidence>
<organism evidence="10 11">
    <name type="scientific">Novosphingobium kalidii</name>
    <dbReference type="NCBI Taxonomy" id="3230299"/>
    <lineage>
        <taxon>Bacteria</taxon>
        <taxon>Pseudomonadati</taxon>
        <taxon>Pseudomonadota</taxon>
        <taxon>Alphaproteobacteria</taxon>
        <taxon>Sphingomonadales</taxon>
        <taxon>Sphingomonadaceae</taxon>
        <taxon>Novosphingobium</taxon>
    </lineage>
</organism>
<dbReference type="InterPro" id="IPR003362">
    <property type="entry name" value="Bact_transf"/>
</dbReference>
<feature type="transmembrane region" description="Helical" evidence="8">
    <location>
        <begin position="82"/>
        <end position="103"/>
    </location>
</feature>
<sequence>MIRLFKHYIPHAVVLLWLVDLVALVAANELSWRLRAGQIGIDVGPVMDRVWPHFGFATMVVTAMIAVGVYGGDALRSMRFAAARLLVAISLGVIALSFLDFLIGKETFWRSTLAYSMALAFCLLIADRLILGGFLGTSAFRRRVLVLGAGNRAQRLRDLGERPESGFVIVGYIGMSEAAPVIEEAIARAAIHNLTRFVENLGVSEVVLALEERRNSLPLKDLLRIKTAGVHVNEFSSFLERETGRVDLDTVSPSWLIFSDGFSSGRAISSAAKRLFDIGASALLLLLTAPIILMFAFVVKLDSTGPAFFRQTRVGLFGQSFNVIKLRSMRTDAEVDGAQWASQDDPRVTRVGRFIRKVRIDELPQTWSVLKGEMSFVGPRPERPEFVSDLEEHLPYYAERHMVKPGITGWAQINYPYGASIEDSRHKLEYDLYYAKNYTPFLDLLILLQTLRVVLWSEGAR</sequence>
<evidence type="ECO:0000256" key="5">
    <source>
        <dbReference type="ARBA" id="ARBA00022989"/>
    </source>
</evidence>
<dbReference type="InterPro" id="IPR017464">
    <property type="entry name" value="Sugar_tfrase_EpsB_2"/>
</dbReference>